<dbReference type="InterPro" id="IPR018660">
    <property type="entry name" value="MliC"/>
</dbReference>
<dbReference type="OrthoDB" id="9809132at2"/>
<evidence type="ECO:0000256" key="4">
    <source>
        <dbReference type="ARBA" id="ARBA00023288"/>
    </source>
</evidence>
<keyword evidence="8" id="KW-1185">Reference proteome</keyword>
<dbReference type="Proteomes" id="UP000015346">
    <property type="component" value="Unassembled WGS sequence"/>
</dbReference>
<evidence type="ECO:0000256" key="2">
    <source>
        <dbReference type="ARBA" id="ARBA00023136"/>
    </source>
</evidence>
<dbReference type="AlphaFoldDB" id="S9R0V5"/>
<dbReference type="RefSeq" id="WP_021096790.1">
    <property type="nucleotide sequence ID" value="NZ_KE557320.1"/>
</dbReference>
<evidence type="ECO:0000256" key="1">
    <source>
        <dbReference type="ARBA" id="ARBA00022729"/>
    </source>
</evidence>
<dbReference type="Gene3D" id="2.40.128.200">
    <property type="match status" value="1"/>
</dbReference>
<accession>S9R0V5</accession>
<name>S9R0V5_9RHOB</name>
<dbReference type="STRING" id="1123069.ruthe_00684"/>
<proteinExistence type="predicted"/>
<feature type="signal peptide" evidence="5">
    <location>
        <begin position="1"/>
        <end position="19"/>
    </location>
</feature>
<reference evidence="7 8" key="1">
    <citation type="journal article" date="2013" name="Stand. Genomic Sci.">
        <title>Genome sequence of the reddish-pigmented Rubellimicrobium thermophilum type strain (DSM 16684(T)), a member of the Roseobacter clade.</title>
        <authorList>
            <person name="Fiebig A."/>
            <person name="Riedel T."/>
            <person name="Gronow S."/>
            <person name="Petersen J."/>
            <person name="Klenk H.P."/>
            <person name="Goker M."/>
        </authorList>
    </citation>
    <scope>NUCLEOTIDE SEQUENCE [LARGE SCALE GENOMIC DNA]</scope>
    <source>
        <strain evidence="7 8">DSM 16684</strain>
    </source>
</reference>
<comment type="caution">
    <text evidence="7">The sequence shown here is derived from an EMBL/GenBank/DDBJ whole genome shotgun (WGS) entry which is preliminary data.</text>
</comment>
<keyword evidence="2" id="KW-0472">Membrane</keyword>
<keyword evidence="4" id="KW-0449">Lipoprotein</keyword>
<dbReference type="EMBL" id="AOLV01000008">
    <property type="protein sequence ID" value="EPX87286.1"/>
    <property type="molecule type" value="Genomic_DNA"/>
</dbReference>
<protein>
    <submittedName>
        <fullName evidence="7">Membrane-bound lysozyme-inhibitor of c-type lysozyme</fullName>
    </submittedName>
</protein>
<feature type="chain" id="PRO_5004555547" evidence="5">
    <location>
        <begin position="20"/>
        <end position="166"/>
    </location>
</feature>
<keyword evidence="1 5" id="KW-0732">Signal</keyword>
<evidence type="ECO:0000256" key="3">
    <source>
        <dbReference type="ARBA" id="ARBA00023139"/>
    </source>
</evidence>
<gene>
    <name evidence="7" type="ORF">ruthe_00684</name>
</gene>
<organism evidence="7 8">
    <name type="scientific">Rubellimicrobium thermophilum DSM 16684</name>
    <dbReference type="NCBI Taxonomy" id="1123069"/>
    <lineage>
        <taxon>Bacteria</taxon>
        <taxon>Pseudomonadati</taxon>
        <taxon>Pseudomonadota</taxon>
        <taxon>Alphaproteobacteria</taxon>
        <taxon>Rhodobacterales</taxon>
        <taxon>Roseobacteraceae</taxon>
        <taxon>Rubellimicrobium</taxon>
    </lineage>
</organism>
<evidence type="ECO:0000256" key="5">
    <source>
        <dbReference type="SAM" id="SignalP"/>
    </source>
</evidence>
<sequence length="166" mass="17294">MRTLLLALCAAFAAPPVAAEGGGPPLTSLYDCGGLAVLVRMGEGGEGASMRIGDRIHALVPALSASGARFEAVDDPTTVFWSKGLSATLTLRGRDLPPCRIADDPGWSAAGNEPFWTASLRGLTLTLDRLGEVEQVVRLAGPVWRDGALLLEGEGVRLRSVAALCQ</sequence>
<feature type="domain" description="C-type lysozyme inhibitor" evidence="6">
    <location>
        <begin position="30"/>
        <end position="95"/>
    </location>
</feature>
<dbReference type="HOGENOM" id="CLU_1601466_0_0_5"/>
<dbReference type="Pfam" id="PF09864">
    <property type="entry name" value="MliC"/>
    <property type="match status" value="1"/>
</dbReference>
<evidence type="ECO:0000313" key="8">
    <source>
        <dbReference type="Proteomes" id="UP000015346"/>
    </source>
</evidence>
<evidence type="ECO:0000259" key="6">
    <source>
        <dbReference type="Pfam" id="PF09864"/>
    </source>
</evidence>
<dbReference type="SUPFAM" id="SSF141488">
    <property type="entry name" value="YdhA-like"/>
    <property type="match status" value="1"/>
</dbReference>
<dbReference type="InterPro" id="IPR036328">
    <property type="entry name" value="MliC_sf"/>
</dbReference>
<evidence type="ECO:0000313" key="7">
    <source>
        <dbReference type="EMBL" id="EPX87286.1"/>
    </source>
</evidence>
<keyword evidence="3" id="KW-0564">Palmitate</keyword>